<name>A0AAE7BHX5_9BACT</name>
<dbReference type="GO" id="GO:1990281">
    <property type="term" value="C:efflux pump complex"/>
    <property type="evidence" value="ECO:0007669"/>
    <property type="project" value="TreeGrafter"/>
</dbReference>
<dbReference type="SUPFAM" id="SSF111369">
    <property type="entry name" value="HlyD-like secretion proteins"/>
    <property type="match status" value="1"/>
</dbReference>
<dbReference type="Pfam" id="PF25876">
    <property type="entry name" value="HH_MFP_RND"/>
    <property type="match status" value="1"/>
</dbReference>
<feature type="domain" description="Multidrug resistance protein MdtA-like barrel-sandwich hybrid" evidence="4">
    <location>
        <begin position="61"/>
        <end position="193"/>
    </location>
</feature>
<keyword evidence="2" id="KW-0175">Coiled coil</keyword>
<evidence type="ECO:0000256" key="1">
    <source>
        <dbReference type="ARBA" id="ARBA00009477"/>
    </source>
</evidence>
<feature type="coiled-coil region" evidence="2">
    <location>
        <begin position="103"/>
        <end position="154"/>
    </location>
</feature>
<dbReference type="AlphaFoldDB" id="A0AAE7BHX5"/>
<dbReference type="PANTHER" id="PTHR30469">
    <property type="entry name" value="MULTIDRUG RESISTANCE PROTEIN MDTA"/>
    <property type="match status" value="1"/>
</dbReference>
<dbReference type="GO" id="GO:0015562">
    <property type="term" value="F:efflux transmembrane transporter activity"/>
    <property type="evidence" value="ECO:0007669"/>
    <property type="project" value="TreeGrafter"/>
</dbReference>
<dbReference type="Gene3D" id="2.40.420.20">
    <property type="match status" value="1"/>
</dbReference>
<dbReference type="Gene3D" id="1.10.287.470">
    <property type="entry name" value="Helix hairpin bin"/>
    <property type="match status" value="1"/>
</dbReference>
<dbReference type="NCBIfam" id="TIGR01730">
    <property type="entry name" value="RND_mfp"/>
    <property type="match status" value="1"/>
</dbReference>
<dbReference type="PROSITE" id="PS51257">
    <property type="entry name" value="PROKAR_LIPOPROTEIN"/>
    <property type="match status" value="1"/>
</dbReference>
<dbReference type="KEGG" id="adz:ADFLV_2306"/>
<proteinExistence type="inferred from homology"/>
<protein>
    <submittedName>
        <fullName evidence="5">RND family efflux system, membrane fusion protein</fullName>
    </submittedName>
</protein>
<keyword evidence="6" id="KW-1185">Reference proteome</keyword>
<evidence type="ECO:0000259" key="3">
    <source>
        <dbReference type="Pfam" id="PF25876"/>
    </source>
</evidence>
<dbReference type="PANTHER" id="PTHR30469:SF20">
    <property type="entry name" value="EFFLUX RND TRANSPORTER PERIPLASMIC ADAPTOR SUBUNIT"/>
    <property type="match status" value="1"/>
</dbReference>
<evidence type="ECO:0000313" key="6">
    <source>
        <dbReference type="Proteomes" id="UP000503313"/>
    </source>
</evidence>
<comment type="similarity">
    <text evidence="1">Belongs to the membrane fusion protein (MFP) (TC 8.A.1) family.</text>
</comment>
<feature type="domain" description="Multidrug resistance protein MdtA-like alpha-helical hairpin" evidence="3">
    <location>
        <begin position="101"/>
        <end position="165"/>
    </location>
</feature>
<dbReference type="Gene3D" id="2.40.30.170">
    <property type="match status" value="1"/>
</dbReference>
<sequence>MIKILLIGCLLFFTACQKKEEAKKEESKKSVFVVKPTIKDDLEKRIFNAVASSSNETKLSFKVQGNLNYFKIQIGDEVKENSLIAKLDSKPYELKVSQVNYALSEAIASLQNAKNSYERVKKLYINQNASVSDIDNARSSFEANKAKVENIKKELEYAKLQLSYTELYSPINGVIGAKFVNENENVAVGTPIVLVSDKFVDEVRIHVPEIFINKIKKEDFVKVFFNSINIVVNAKISEISKVASSNEKTYLVIVKLEEKNPLIKVGMSADVYFNFEEKGKELVYLIPSNSVLNDKDGYFVYRIEKKANEYFINRKNIEVGNLQKEGYEVISGLNENDLVLKAGMSEVFEGMVVVIGNEKELGQ</sequence>
<dbReference type="Proteomes" id="UP000503313">
    <property type="component" value="Chromosome"/>
</dbReference>
<evidence type="ECO:0000313" key="5">
    <source>
        <dbReference type="EMBL" id="QKF78312.1"/>
    </source>
</evidence>
<dbReference type="EMBL" id="CP053835">
    <property type="protein sequence ID" value="QKF78312.1"/>
    <property type="molecule type" value="Genomic_DNA"/>
</dbReference>
<evidence type="ECO:0000259" key="4">
    <source>
        <dbReference type="Pfam" id="PF25917"/>
    </source>
</evidence>
<organism evidence="5 6">
    <name type="scientific">Arcobacter defluvii</name>
    <dbReference type="NCBI Taxonomy" id="873191"/>
    <lineage>
        <taxon>Bacteria</taxon>
        <taxon>Pseudomonadati</taxon>
        <taxon>Campylobacterota</taxon>
        <taxon>Epsilonproteobacteria</taxon>
        <taxon>Campylobacterales</taxon>
        <taxon>Arcobacteraceae</taxon>
        <taxon>Arcobacter</taxon>
    </lineage>
</organism>
<gene>
    <name evidence="5" type="ORF">ADFLV_2306</name>
</gene>
<reference evidence="5 6" key="1">
    <citation type="submission" date="2020-05" db="EMBL/GenBank/DDBJ databases">
        <title>Complete genome sequencing of Campylobacter and Arcobacter type strains.</title>
        <authorList>
            <person name="Miller W.G."/>
            <person name="Yee E."/>
        </authorList>
    </citation>
    <scope>NUCLEOTIDE SEQUENCE [LARGE SCALE GENOMIC DNA]</scope>
    <source>
        <strain evidence="5 6">LMG 25694</strain>
    </source>
</reference>
<dbReference type="Gene3D" id="2.40.50.100">
    <property type="match status" value="1"/>
</dbReference>
<dbReference type="InterPro" id="IPR058625">
    <property type="entry name" value="MdtA-like_BSH"/>
</dbReference>
<accession>A0AAE7BHX5</accession>
<evidence type="ECO:0000256" key="2">
    <source>
        <dbReference type="SAM" id="Coils"/>
    </source>
</evidence>
<dbReference type="InterPro" id="IPR006143">
    <property type="entry name" value="RND_pump_MFP"/>
</dbReference>
<dbReference type="InterPro" id="IPR058624">
    <property type="entry name" value="MdtA-like_HH"/>
</dbReference>
<dbReference type="RefSeq" id="WP_129011944.1">
    <property type="nucleotide sequence ID" value="NZ_CP053835.1"/>
</dbReference>
<dbReference type="Pfam" id="PF25917">
    <property type="entry name" value="BSH_RND"/>
    <property type="match status" value="1"/>
</dbReference>